<dbReference type="InterPro" id="IPR001387">
    <property type="entry name" value="Cro/C1-type_HTH"/>
</dbReference>
<dbReference type="InterPro" id="IPR010982">
    <property type="entry name" value="Lambda_DNA-bd_dom_sf"/>
</dbReference>
<dbReference type="Pfam" id="PF01381">
    <property type="entry name" value="HTH_3"/>
    <property type="match status" value="1"/>
</dbReference>
<sequence>MEFGSKLKKLREEHNLSQEELAQKLNVSRQAVYKWEAHKGYPDIHNLIRLSDMFDVTIDDLIRSDKKLQDKISIDEERSFEQFSDPGFYIGIVLVFLGLVLFDHSLSYAFTIVGLLTMVFLTDVIQSVKSLFNSKES</sequence>
<feature type="transmembrane region" description="Helical" evidence="2">
    <location>
        <begin position="86"/>
        <end position="102"/>
    </location>
</feature>
<dbReference type="RefSeq" id="WP_077721106.1">
    <property type="nucleotide sequence ID" value="NZ_CP019699.1"/>
</dbReference>
<dbReference type="SUPFAM" id="SSF47413">
    <property type="entry name" value="lambda repressor-like DNA-binding domains"/>
    <property type="match status" value="1"/>
</dbReference>
<name>A0A1U9KAZ1_9BACL</name>
<keyword evidence="2" id="KW-0812">Transmembrane</keyword>
<evidence type="ECO:0000256" key="2">
    <source>
        <dbReference type="SAM" id="Phobius"/>
    </source>
</evidence>
<dbReference type="PANTHER" id="PTHR46558">
    <property type="entry name" value="TRACRIPTIONAL REGULATORY PROTEIN-RELATED-RELATED"/>
    <property type="match status" value="1"/>
</dbReference>
<dbReference type="CDD" id="cd00093">
    <property type="entry name" value="HTH_XRE"/>
    <property type="match status" value="1"/>
</dbReference>
<reference evidence="4 5" key="1">
    <citation type="journal article" date="2015" name="Int. J. Syst. Evol. Microbiol.">
        <title>Novibacillus thermophilus gen. nov., sp. nov., a Gram-staining-negative and moderately thermophilic member of the family Thermoactinomycetaceae.</title>
        <authorList>
            <person name="Yang G."/>
            <person name="Chen J."/>
            <person name="Zhou S."/>
        </authorList>
    </citation>
    <scope>NUCLEOTIDE SEQUENCE [LARGE SCALE GENOMIC DNA]</scope>
    <source>
        <strain evidence="4 5">SG-1</strain>
    </source>
</reference>
<dbReference type="PANTHER" id="PTHR46558:SF15">
    <property type="entry name" value="HELIX-TURN-HELIX DOMAIN PROTEIN"/>
    <property type="match status" value="1"/>
</dbReference>
<evidence type="ECO:0000256" key="1">
    <source>
        <dbReference type="ARBA" id="ARBA00023125"/>
    </source>
</evidence>
<dbReference type="GO" id="GO:0003677">
    <property type="term" value="F:DNA binding"/>
    <property type="evidence" value="ECO:0007669"/>
    <property type="project" value="UniProtKB-KW"/>
</dbReference>
<keyword evidence="5" id="KW-1185">Reference proteome</keyword>
<organism evidence="4 5">
    <name type="scientific">Novibacillus thermophilus</name>
    <dbReference type="NCBI Taxonomy" id="1471761"/>
    <lineage>
        <taxon>Bacteria</taxon>
        <taxon>Bacillati</taxon>
        <taxon>Bacillota</taxon>
        <taxon>Bacilli</taxon>
        <taxon>Bacillales</taxon>
        <taxon>Thermoactinomycetaceae</taxon>
        <taxon>Novibacillus</taxon>
    </lineage>
</organism>
<dbReference type="SMART" id="SM00530">
    <property type="entry name" value="HTH_XRE"/>
    <property type="match status" value="1"/>
</dbReference>
<evidence type="ECO:0000313" key="4">
    <source>
        <dbReference type="EMBL" id="AQS57237.1"/>
    </source>
</evidence>
<dbReference type="STRING" id="1471761.B0W44_17295"/>
<dbReference type="OrthoDB" id="9812495at2"/>
<gene>
    <name evidence="4" type="ORF">B0W44_17295</name>
</gene>
<feature type="domain" description="HTH cro/C1-type" evidence="3">
    <location>
        <begin position="7"/>
        <end position="61"/>
    </location>
</feature>
<keyword evidence="1" id="KW-0238">DNA-binding</keyword>
<proteinExistence type="predicted"/>
<keyword evidence="2" id="KW-1133">Transmembrane helix</keyword>
<dbReference type="Gene3D" id="1.10.260.40">
    <property type="entry name" value="lambda repressor-like DNA-binding domains"/>
    <property type="match status" value="1"/>
</dbReference>
<dbReference type="AlphaFoldDB" id="A0A1U9KAZ1"/>
<evidence type="ECO:0000313" key="5">
    <source>
        <dbReference type="Proteomes" id="UP000188603"/>
    </source>
</evidence>
<keyword evidence="2" id="KW-0472">Membrane</keyword>
<dbReference type="EMBL" id="CP019699">
    <property type="protein sequence ID" value="AQS57237.1"/>
    <property type="molecule type" value="Genomic_DNA"/>
</dbReference>
<evidence type="ECO:0000259" key="3">
    <source>
        <dbReference type="PROSITE" id="PS50943"/>
    </source>
</evidence>
<dbReference type="KEGG" id="ntr:B0W44_17295"/>
<dbReference type="PROSITE" id="PS50943">
    <property type="entry name" value="HTH_CROC1"/>
    <property type="match status" value="1"/>
</dbReference>
<accession>A0A1U9KAZ1</accession>
<protein>
    <submittedName>
        <fullName evidence="4">Transcriptional regulator</fullName>
    </submittedName>
</protein>
<dbReference type="Proteomes" id="UP000188603">
    <property type="component" value="Chromosome"/>
</dbReference>